<dbReference type="EMBL" id="AP024483">
    <property type="protein sequence ID" value="BCS82983.1"/>
    <property type="molecule type" value="Genomic_DNA"/>
</dbReference>
<sequence>MSNQHISYTSHVIDQNLSNTTNGYNSPFAYSPHDNYIVSSVLDTQTIQTIHSKNLQNNLINNNSINNNSINNNSQTHSHGSGQIIVGAGTPTNTCGVNGDTYIDKLTGDVYQNRNRIWIFTSNIHCKSLDRNPNRLDNFTIRDNSMAFRDNSLAFRDNICSRDNTCSRDNVCMIERGLKGERGSKGVKGDTGLKGIKGLKGDNVVVEISYISTFTRNNPGTFTSVVPTRATMAYISAVGGGGGGSSGKNLIGFFGGGGAGAIIKYPITVSANQQITGTIGKGGNGAQQQTIPTNGTDTTITIGSLTIKALGGLAPTLNTGGYGGSVEFPAGMVVPTQAAGGTADLPNGNNGLMNVYSFGGGGGGFTGGTGGNVAGFTGGIGSSHCTGGGGGASAFANGGNGATGITQATSGTLGSGGGGAVHTGCNLVFGVAGNGGNGFIRIDYYTF</sequence>
<proteinExistence type="predicted"/>
<dbReference type="Pfam" id="PF21722">
    <property type="entry name" value="Gly_rich_2"/>
    <property type="match status" value="1"/>
</dbReference>
<dbReference type="Proteomes" id="UP001321479">
    <property type="component" value="Segment"/>
</dbReference>
<feature type="domain" description="Glycine-rich" evidence="1">
    <location>
        <begin position="219"/>
        <end position="445"/>
    </location>
</feature>
<evidence type="ECO:0000259" key="1">
    <source>
        <dbReference type="Pfam" id="PF21722"/>
    </source>
</evidence>
<keyword evidence="2" id="KW-0176">Collagen</keyword>
<dbReference type="InterPro" id="IPR049304">
    <property type="entry name" value="Gly_rich_dom"/>
</dbReference>
<keyword evidence="3" id="KW-1185">Reference proteome</keyword>
<dbReference type="RefSeq" id="YP_010841591.1">
    <property type="nucleotide sequence ID" value="NC_079139.1"/>
</dbReference>
<evidence type="ECO:0000313" key="3">
    <source>
        <dbReference type="Proteomes" id="UP001321479"/>
    </source>
</evidence>
<reference evidence="2 3" key="1">
    <citation type="submission" date="2021-02" db="EMBL/GenBank/DDBJ databases">
        <title>Cotonvirus japonicus, which uses Golgi apparatus of host cells for its virion factory, phylogenetically links tailed tupanvirus and icosahedral mimivirus.</title>
        <authorList>
            <person name="Takahashi H."/>
            <person name="Fukaya S."/>
            <person name="Song C."/>
            <person name="Murata K."/>
            <person name="Takemura M."/>
        </authorList>
    </citation>
    <scope>NUCLEOTIDE SEQUENCE [LARGE SCALE GENOMIC DNA]</scope>
</reference>
<evidence type="ECO:0000313" key="2">
    <source>
        <dbReference type="EMBL" id="BCS82983.1"/>
    </source>
</evidence>
<dbReference type="GeneID" id="80558188"/>
<protein>
    <submittedName>
        <fullName evidence="2">Collagen triple helix repeat containing protein</fullName>
    </submittedName>
</protein>
<organism evidence="2 3">
    <name type="scientific">Cotonvirus japonicus</name>
    <dbReference type="NCBI Taxonomy" id="2811091"/>
    <lineage>
        <taxon>Viruses</taxon>
        <taxon>Varidnaviria</taxon>
        <taxon>Bamfordvirae</taxon>
        <taxon>Nucleocytoviricota</taxon>
        <taxon>Megaviricetes</taxon>
        <taxon>Imitervirales</taxon>
        <taxon>Mimiviridae</taxon>
        <taxon>Megamimivirinae</taxon>
        <taxon>Cotonvirus</taxon>
        <taxon>Cotonvirus japonicum</taxon>
    </lineage>
</organism>
<accession>A0ABM7NS47</accession>
<name>A0ABM7NS47_9VIRU</name>